<evidence type="ECO:0000256" key="6">
    <source>
        <dbReference type="ARBA" id="ARBA00023237"/>
    </source>
</evidence>
<dbReference type="OrthoDB" id="9768177at2"/>
<dbReference type="SUPFAM" id="SSF49464">
    <property type="entry name" value="Carboxypeptidase regulatory domain-like"/>
    <property type="match status" value="1"/>
</dbReference>
<dbReference type="Proteomes" id="UP000248688">
    <property type="component" value="Chromosome"/>
</dbReference>
<keyword evidence="6 7" id="KW-0998">Cell outer membrane</keyword>
<evidence type="ECO:0000256" key="7">
    <source>
        <dbReference type="PROSITE-ProRule" id="PRU01360"/>
    </source>
</evidence>
<dbReference type="Gene3D" id="2.170.130.10">
    <property type="entry name" value="TonB-dependent receptor, plug domain"/>
    <property type="match status" value="1"/>
</dbReference>
<evidence type="ECO:0000256" key="1">
    <source>
        <dbReference type="ARBA" id="ARBA00004571"/>
    </source>
</evidence>
<keyword evidence="4 7" id="KW-0812">Transmembrane</keyword>
<dbReference type="PROSITE" id="PS52016">
    <property type="entry name" value="TONB_DEPENDENT_REC_3"/>
    <property type="match status" value="1"/>
</dbReference>
<accession>A0A2Z4IQM1</accession>
<evidence type="ECO:0000256" key="3">
    <source>
        <dbReference type="ARBA" id="ARBA00022452"/>
    </source>
</evidence>
<evidence type="ECO:0000256" key="4">
    <source>
        <dbReference type="ARBA" id="ARBA00022692"/>
    </source>
</evidence>
<dbReference type="RefSeq" id="WP_112786228.1">
    <property type="nucleotide sequence ID" value="NZ_CP030041.1"/>
</dbReference>
<dbReference type="InterPro" id="IPR008969">
    <property type="entry name" value="CarboxyPept-like_regulatory"/>
</dbReference>
<dbReference type="InterPro" id="IPR023997">
    <property type="entry name" value="TonB-dep_OMP_SusC/RagA_CS"/>
</dbReference>
<evidence type="ECO:0000313" key="10">
    <source>
        <dbReference type="EMBL" id="AWW32856.1"/>
    </source>
</evidence>
<dbReference type="Gene3D" id="2.40.170.20">
    <property type="entry name" value="TonB-dependent receptor, beta-barrel domain"/>
    <property type="match status" value="1"/>
</dbReference>
<dbReference type="NCBIfam" id="TIGR04056">
    <property type="entry name" value="OMP_RagA_SusC"/>
    <property type="match status" value="1"/>
</dbReference>
<dbReference type="InterPro" id="IPR037066">
    <property type="entry name" value="Plug_dom_sf"/>
</dbReference>
<dbReference type="Pfam" id="PF07715">
    <property type="entry name" value="Plug"/>
    <property type="match status" value="1"/>
</dbReference>
<feature type="transmembrane region" description="Helical" evidence="8">
    <location>
        <begin position="12"/>
        <end position="31"/>
    </location>
</feature>
<dbReference type="FunFam" id="2.60.40.1120:FF:000003">
    <property type="entry name" value="Outer membrane protein Omp121"/>
    <property type="match status" value="1"/>
</dbReference>
<keyword evidence="10" id="KW-0675">Receptor</keyword>
<dbReference type="InterPro" id="IPR036942">
    <property type="entry name" value="Beta-barrel_TonB_sf"/>
</dbReference>
<feature type="domain" description="TonB-dependent receptor plug" evidence="9">
    <location>
        <begin position="133"/>
        <end position="242"/>
    </location>
</feature>
<sequence>MKCKALTNTLSCAKFALIIFFIKALAIHPLIAKEDGLLQDKIKITGQVTSAQDDTTLPGVTVLEKGTSNGTVTDIDGNFALNVEQGATLVISFVGFVTQEVPVDNQSKIDVVLEADVKQLDEVVVIGYGTAKKSDLTGAVSTVDTKVLENNPNSRVDQVLQGRATGVQVTQTSGAPGAGTSIRVRGGNSIQGSNEPLWVIDGIIVGQDFNLNNINSNDIKSIEILKDASSIAIYGSRGANGVVLVTTKSGTASGGKPKVNVGFYTSTQLVPERPAYLSQPEQIDYTNEDARFRSAGEPFPNDPSSYPDNDWFDLLIDPAAIYNGDVSIAGSSENGHINYYNSFNYFNQDGLIENSGIEKYIFRSNLSVDLNDKLSAGFRVNYSRLHQDNGTVGYSQLLATLPTQPIYNEDGSYSGYDDVIGAPFSNPIANAALNTNETYTNNLLGTVYLEFKPNEKWLIRSTYSPEINSTKTNVFNSSQRPDYLEVGQDGDASVNALSSMGWNNENTVKYQTDFLDDHSITALGGASFQKFTSETFFAEAYGITSDATGFNNLGLGSDPIRNVIGSGYDEFEIASFFGRLNYSYKDKYLLTLVGRTDGSSRFAPGNKYEFYPSIAAAWKISEEVFMDDVTFINDLKLRGSFGRSGSQGIDSYRTLAVMTEASTTYNGVQNPGVTLGRPANPGLRWETTRQFDLALEASFFNNRIFTEFNYYQKQTNDLLLEVVIPKQTGFTSQLQNIGSLENKGWELLVKSTNISNQDFDWGSTLTLSANRNKVLDLGGRQFIDVVVDEILGAGNTRIIVGEPAPVFTGVRYLGTWKSQEEIDASGLGSQVVGGPRFEDLNGDGIISTEDNVVLGSPQPDLVFGFENSITYKDFEFSFFFQGTVGNEVYNLRTRGSYFTRGELPKYAEMADRWTPDNPTSDIPRAGSDAVTSIMSNSEYVEDGSHIRLKTVRLVYNLPVQQLGLNSVERMSVYFSGSNLFLASGFRLIDPETSRYGTSGVGNIAQGFSNGEYPNPRVLTFGVNVTF</sequence>
<evidence type="ECO:0000256" key="2">
    <source>
        <dbReference type="ARBA" id="ARBA00022448"/>
    </source>
</evidence>
<reference evidence="10 11" key="1">
    <citation type="submission" date="2018-06" db="EMBL/GenBank/DDBJ databases">
        <title>Echinicola strongylocentroti sp. nov., isolated from a sea urchin Strongylocentrotus intermedius.</title>
        <authorList>
            <person name="Bae S.S."/>
        </authorList>
    </citation>
    <scope>NUCLEOTIDE SEQUENCE [LARGE SCALE GENOMIC DNA]</scope>
    <source>
        <strain evidence="10 11">MEBiC08714</strain>
    </source>
</reference>
<evidence type="ECO:0000259" key="9">
    <source>
        <dbReference type="Pfam" id="PF07715"/>
    </source>
</evidence>
<dbReference type="EMBL" id="CP030041">
    <property type="protein sequence ID" value="AWW32856.1"/>
    <property type="molecule type" value="Genomic_DNA"/>
</dbReference>
<keyword evidence="11" id="KW-1185">Reference proteome</keyword>
<dbReference type="InterPro" id="IPR023996">
    <property type="entry name" value="TonB-dep_OMP_SusC/RagA"/>
</dbReference>
<gene>
    <name evidence="10" type="ORF">DN752_23445</name>
</gene>
<dbReference type="InterPro" id="IPR039426">
    <property type="entry name" value="TonB-dep_rcpt-like"/>
</dbReference>
<name>A0A2Z4IQM1_9BACT</name>
<organism evidence="10 11">
    <name type="scientific">Echinicola strongylocentroti</name>
    <dbReference type="NCBI Taxonomy" id="1795355"/>
    <lineage>
        <taxon>Bacteria</taxon>
        <taxon>Pseudomonadati</taxon>
        <taxon>Bacteroidota</taxon>
        <taxon>Cytophagia</taxon>
        <taxon>Cytophagales</taxon>
        <taxon>Cyclobacteriaceae</taxon>
        <taxon>Echinicola</taxon>
    </lineage>
</organism>
<protein>
    <submittedName>
        <fullName evidence="10">TonB-dependent receptor</fullName>
    </submittedName>
</protein>
<keyword evidence="8" id="KW-1133">Transmembrane helix</keyword>
<dbReference type="AlphaFoldDB" id="A0A2Z4IQM1"/>
<dbReference type="Pfam" id="PF13715">
    <property type="entry name" value="CarbopepD_reg_2"/>
    <property type="match status" value="1"/>
</dbReference>
<dbReference type="Gene3D" id="2.60.40.1120">
    <property type="entry name" value="Carboxypeptidase-like, regulatory domain"/>
    <property type="match status" value="1"/>
</dbReference>
<comment type="subcellular location">
    <subcellularLocation>
        <location evidence="1 7">Cell outer membrane</location>
        <topology evidence="1 7">Multi-pass membrane protein</topology>
    </subcellularLocation>
</comment>
<evidence type="ECO:0000256" key="8">
    <source>
        <dbReference type="SAM" id="Phobius"/>
    </source>
</evidence>
<dbReference type="NCBIfam" id="TIGR04057">
    <property type="entry name" value="SusC_RagA_signa"/>
    <property type="match status" value="1"/>
</dbReference>
<keyword evidence="3 7" id="KW-1134">Transmembrane beta strand</keyword>
<proteinExistence type="inferred from homology"/>
<dbReference type="SUPFAM" id="SSF56935">
    <property type="entry name" value="Porins"/>
    <property type="match status" value="1"/>
</dbReference>
<comment type="similarity">
    <text evidence="7">Belongs to the TonB-dependent receptor family.</text>
</comment>
<dbReference type="InterPro" id="IPR012910">
    <property type="entry name" value="Plug_dom"/>
</dbReference>
<dbReference type="FunFam" id="2.170.130.10:FF:000008">
    <property type="entry name" value="SusC/RagA family TonB-linked outer membrane protein"/>
    <property type="match status" value="1"/>
</dbReference>
<evidence type="ECO:0000313" key="11">
    <source>
        <dbReference type="Proteomes" id="UP000248688"/>
    </source>
</evidence>
<dbReference type="GO" id="GO:0009279">
    <property type="term" value="C:cell outer membrane"/>
    <property type="evidence" value="ECO:0007669"/>
    <property type="project" value="UniProtKB-SubCell"/>
</dbReference>
<dbReference type="KEGG" id="est:DN752_23445"/>
<evidence type="ECO:0000256" key="5">
    <source>
        <dbReference type="ARBA" id="ARBA00023136"/>
    </source>
</evidence>
<keyword evidence="5 7" id="KW-0472">Membrane</keyword>
<keyword evidence="2 7" id="KW-0813">Transport</keyword>